<dbReference type="Proteomes" id="UP000182108">
    <property type="component" value="Unassembled WGS sequence"/>
</dbReference>
<sequence length="331" mass="37347">MQIDLRTVTIKPLRHTFDHIARYLGTDKPVSRYIEGSLGIQPKDIFHYRPTWDPEHEIFDERRTKIRLKDWEVLKDPRQFYYGAYTSARARQQDAMEANFDFVESRGLVETLPEDVRQTAVALLVPLRHVAWGANMNNAAVCAYAYGGMAAQAAIYQSMDQLGIAQYLTRIGLLLGDVEALSAGKQAWMNDPAWQPLRRYVEDSFVVKDPFELHTVQNLVLDGLLYPLVYDTIVDQVFAARGGAAIAMLTQFMTQWSAETRKWVDATLKAIVTESAENRSIVQDWVDAWLPRAKEALLPVSAIAVSEQAPALLDEVMEGFAQRLAKIGLSA</sequence>
<organism evidence="3 4">
    <name type="scientific">Tepidiphilus thermophilus</name>
    <dbReference type="NCBI Taxonomy" id="876478"/>
    <lineage>
        <taxon>Bacteria</taxon>
        <taxon>Pseudomonadati</taxon>
        <taxon>Pseudomonadota</taxon>
        <taxon>Hydrogenophilia</taxon>
        <taxon>Hydrogenophilales</taxon>
        <taxon>Hydrogenophilaceae</taxon>
        <taxon>Tepidiphilus</taxon>
    </lineage>
</organism>
<dbReference type="SUPFAM" id="SSF47240">
    <property type="entry name" value="Ferritin-like"/>
    <property type="match status" value="1"/>
</dbReference>
<evidence type="ECO:0000313" key="4">
    <source>
        <dbReference type="Proteomes" id="UP000182108"/>
    </source>
</evidence>
<evidence type="ECO:0000256" key="2">
    <source>
        <dbReference type="ARBA" id="ARBA00023033"/>
    </source>
</evidence>
<dbReference type="InterPro" id="IPR003430">
    <property type="entry name" value="Phenol_Hydrox"/>
</dbReference>
<name>A0A0K6IS53_9PROT</name>
<dbReference type="OrthoDB" id="9806768at2"/>
<dbReference type="RefSeq" id="WP_055422910.1">
    <property type="nucleotide sequence ID" value="NZ_CYHH01000002.1"/>
</dbReference>
<reference evidence="4" key="1">
    <citation type="submission" date="2015-08" db="EMBL/GenBank/DDBJ databases">
        <authorList>
            <person name="Babu N.S."/>
            <person name="Beckwith C.J."/>
            <person name="Beseler K.G."/>
            <person name="Brison A."/>
            <person name="Carone J.V."/>
            <person name="Caskin T.P."/>
            <person name="Diamond M."/>
            <person name="Durham M.E."/>
            <person name="Foxe J.M."/>
            <person name="Go M."/>
            <person name="Henderson B.A."/>
            <person name="Jones I.B."/>
            <person name="McGettigan J.A."/>
            <person name="Micheletti S.J."/>
            <person name="Nasrallah M.E."/>
            <person name="Ortiz D."/>
            <person name="Piller C.R."/>
            <person name="Privatt S.R."/>
            <person name="Schneider S.L."/>
            <person name="Sharp S."/>
            <person name="Smith T.C."/>
            <person name="Stanton J.D."/>
            <person name="Ullery H.E."/>
            <person name="Wilson R.J."/>
            <person name="Serrano M.G."/>
            <person name="Buck G."/>
            <person name="Lee V."/>
            <person name="Wang Y."/>
            <person name="Carvalho R."/>
            <person name="Voegtly L."/>
            <person name="Shi R."/>
            <person name="Duckworth R."/>
            <person name="Johnson A."/>
            <person name="Loviza R."/>
            <person name="Walstead R."/>
            <person name="Shah Z."/>
            <person name="Kiflezghi M."/>
            <person name="Wade K."/>
            <person name="Ball S.L."/>
            <person name="Bradley K.W."/>
            <person name="Asai D.J."/>
            <person name="Bowman C.A."/>
            <person name="Russell D.A."/>
            <person name="Pope W.H."/>
            <person name="Jacobs-Sera D."/>
            <person name="Hendrix R.W."/>
            <person name="Hatfull G.F."/>
        </authorList>
    </citation>
    <scope>NUCLEOTIDE SEQUENCE [LARGE SCALE GENOMIC DNA]</scope>
    <source>
        <strain evidence="4">JCM 19170</strain>
    </source>
</reference>
<keyword evidence="2" id="KW-0503">Monooxygenase</keyword>
<dbReference type="EMBL" id="CYHH01000002">
    <property type="protein sequence ID" value="CUB05914.1"/>
    <property type="molecule type" value="Genomic_DNA"/>
</dbReference>
<dbReference type="InterPro" id="IPR012348">
    <property type="entry name" value="RNR-like"/>
</dbReference>
<dbReference type="InterPro" id="IPR012078">
    <property type="entry name" value="MP_mOase_hydro"/>
</dbReference>
<dbReference type="Pfam" id="PF02332">
    <property type="entry name" value="Phenol_Hydrox"/>
    <property type="match status" value="1"/>
</dbReference>
<dbReference type="InterPro" id="IPR009078">
    <property type="entry name" value="Ferritin-like_SF"/>
</dbReference>
<evidence type="ECO:0000313" key="3">
    <source>
        <dbReference type="EMBL" id="CUB05914.1"/>
    </source>
</evidence>
<dbReference type="GO" id="GO:0016709">
    <property type="term" value="F:oxidoreductase activity, acting on paired donors, with incorporation or reduction of molecular oxygen, NAD(P)H as one donor, and incorporation of one atom of oxygen"/>
    <property type="evidence" value="ECO:0007669"/>
    <property type="project" value="InterPro"/>
</dbReference>
<dbReference type="CDD" id="cd01058">
    <property type="entry name" value="AAMH_B"/>
    <property type="match status" value="1"/>
</dbReference>
<dbReference type="AlphaFoldDB" id="A0A0K6IS53"/>
<proteinExistence type="predicted"/>
<dbReference type="Gene3D" id="1.10.620.20">
    <property type="entry name" value="Ribonucleotide Reductase, subunit A"/>
    <property type="match status" value="1"/>
</dbReference>
<gene>
    <name evidence="3" type="ORF">Ga0061068_102197</name>
</gene>
<keyword evidence="1" id="KW-0560">Oxidoreductase</keyword>
<keyword evidence="4" id="KW-1185">Reference proteome</keyword>
<evidence type="ECO:0000256" key="1">
    <source>
        <dbReference type="ARBA" id="ARBA00023002"/>
    </source>
</evidence>
<protein>
    <submittedName>
        <fullName evidence="3">Methane/Phenol/Toluene Hydroxylase</fullName>
    </submittedName>
</protein>
<dbReference type="PIRSF" id="PIRSF000040">
    <property type="entry name" value="MMOH_comp"/>
    <property type="match status" value="1"/>
</dbReference>
<accession>A0A0K6IS53</accession>